<dbReference type="AlphaFoldDB" id="A0A382G018"/>
<dbReference type="SUPFAM" id="SSF51161">
    <property type="entry name" value="Trimeric LpxA-like enzymes"/>
    <property type="match status" value="1"/>
</dbReference>
<evidence type="ECO:0000313" key="7">
    <source>
        <dbReference type="EMBL" id="SVB67883.1"/>
    </source>
</evidence>
<evidence type="ECO:0000256" key="5">
    <source>
        <dbReference type="ARBA" id="ARBA00023315"/>
    </source>
</evidence>
<keyword evidence="4" id="KW-0443">Lipid metabolism</keyword>
<dbReference type="GO" id="GO:0008780">
    <property type="term" value="F:acyl-[acyl-carrier-protein]-UDP-N-acetylglucosamine O-acyltransferase activity"/>
    <property type="evidence" value="ECO:0007669"/>
    <property type="project" value="InterPro"/>
</dbReference>
<dbReference type="Gene3D" id="1.20.1180.10">
    <property type="entry name" value="Udp N-acetylglucosamine O-acyltransferase, C-terminal domain"/>
    <property type="match status" value="1"/>
</dbReference>
<dbReference type="Gene3D" id="2.160.10.10">
    <property type="entry name" value="Hexapeptide repeat proteins"/>
    <property type="match status" value="1"/>
</dbReference>
<dbReference type="InterPro" id="IPR010137">
    <property type="entry name" value="Lipid_A_LpxA"/>
</dbReference>
<keyword evidence="5" id="KW-0012">Acyltransferase</keyword>
<dbReference type="PANTHER" id="PTHR43480">
    <property type="entry name" value="ACYL-[ACYL-CARRIER-PROTEIN]--UDP-N-ACETYLGLUCOSAMINE O-ACYLTRANSFERASE"/>
    <property type="match status" value="1"/>
</dbReference>
<dbReference type="NCBIfam" id="NF003657">
    <property type="entry name" value="PRK05289.1"/>
    <property type="match status" value="1"/>
</dbReference>
<name>A0A382G018_9ZZZZ</name>
<dbReference type="InterPro" id="IPR037157">
    <property type="entry name" value="Acetyltransf_C_sf"/>
</dbReference>
<keyword evidence="2" id="KW-0441">Lipid A biosynthesis</keyword>
<dbReference type="PANTHER" id="PTHR43480:SF1">
    <property type="entry name" value="ACYL-[ACYL-CARRIER-PROTEIN]--UDP-N-ACETYLGLUCOSAMINE O-ACYLTRANSFERASE, MITOCHONDRIAL-RELATED"/>
    <property type="match status" value="1"/>
</dbReference>
<evidence type="ECO:0000256" key="1">
    <source>
        <dbReference type="ARBA" id="ARBA00022516"/>
    </source>
</evidence>
<dbReference type="Pfam" id="PF13720">
    <property type="entry name" value="Acetyltransf_11"/>
    <property type="match status" value="1"/>
</dbReference>
<dbReference type="InterPro" id="IPR001451">
    <property type="entry name" value="Hexapep"/>
</dbReference>
<dbReference type="Pfam" id="PF00132">
    <property type="entry name" value="Hexapep"/>
    <property type="match status" value="1"/>
</dbReference>
<gene>
    <name evidence="7" type="ORF">METZ01_LOCUS220737</name>
</gene>
<dbReference type="GO" id="GO:0016020">
    <property type="term" value="C:membrane"/>
    <property type="evidence" value="ECO:0007669"/>
    <property type="project" value="GOC"/>
</dbReference>
<dbReference type="PIRSF" id="PIRSF000456">
    <property type="entry name" value="UDP-GlcNAc_acltr"/>
    <property type="match status" value="1"/>
</dbReference>
<dbReference type="InterPro" id="IPR011004">
    <property type="entry name" value="Trimer_LpxA-like_sf"/>
</dbReference>
<evidence type="ECO:0000259" key="6">
    <source>
        <dbReference type="Pfam" id="PF13720"/>
    </source>
</evidence>
<keyword evidence="1" id="KW-0444">Lipid biosynthesis</keyword>
<organism evidence="7">
    <name type="scientific">marine metagenome</name>
    <dbReference type="NCBI Taxonomy" id="408172"/>
    <lineage>
        <taxon>unclassified sequences</taxon>
        <taxon>metagenomes</taxon>
        <taxon>ecological metagenomes</taxon>
    </lineage>
</organism>
<dbReference type="EMBL" id="UINC01052490">
    <property type="protein sequence ID" value="SVB67883.1"/>
    <property type="molecule type" value="Genomic_DNA"/>
</dbReference>
<dbReference type="NCBIfam" id="TIGR01852">
    <property type="entry name" value="lipid_A_lpxA"/>
    <property type="match status" value="1"/>
</dbReference>
<accession>A0A382G018</accession>
<evidence type="ECO:0000256" key="2">
    <source>
        <dbReference type="ARBA" id="ARBA00022556"/>
    </source>
</evidence>
<evidence type="ECO:0000256" key="3">
    <source>
        <dbReference type="ARBA" id="ARBA00022679"/>
    </source>
</evidence>
<protein>
    <recommendedName>
        <fullName evidence="6">UDP N-acetylglucosamine O-acyltransferase C-terminal domain-containing protein</fullName>
    </recommendedName>
</protein>
<feature type="domain" description="UDP N-acetylglucosamine O-acyltransferase C-terminal" evidence="6">
    <location>
        <begin position="173"/>
        <end position="252"/>
    </location>
</feature>
<evidence type="ECO:0000256" key="4">
    <source>
        <dbReference type="ARBA" id="ARBA00023098"/>
    </source>
</evidence>
<dbReference type="InterPro" id="IPR029098">
    <property type="entry name" value="Acetyltransf_C"/>
</dbReference>
<reference evidence="7" key="1">
    <citation type="submission" date="2018-05" db="EMBL/GenBank/DDBJ databases">
        <authorList>
            <person name="Lanie J.A."/>
            <person name="Ng W.-L."/>
            <person name="Kazmierczak K.M."/>
            <person name="Andrzejewski T.M."/>
            <person name="Davidsen T.M."/>
            <person name="Wayne K.J."/>
            <person name="Tettelin H."/>
            <person name="Glass J.I."/>
            <person name="Rusch D."/>
            <person name="Podicherti R."/>
            <person name="Tsui H.-C.T."/>
            <person name="Winkler M.E."/>
        </authorList>
    </citation>
    <scope>NUCLEOTIDE SEQUENCE</scope>
</reference>
<proteinExistence type="predicted"/>
<sequence>MIHPTAIIHTGAQLHDSVRVGPYSIIDEHVTVGNGCELGPHVHLTGHTTIGAENRFHTGCVIGDAPQDVKYKGEPTRAIIGDRNLFREHVTVHRSNTPEEDTRIGSENFFMANSHVGHNTVVGNKAVLANGALVGGHAMIGDGAFLAGNAVVHQFCRVGAFAMMQGCSGVSLDLPPFTIVRGINGMCGLNSVGLKRAGFSSEERQELKKAYHALFLSDDLLKDALEKARGEFTGVLAGQLIHFVAASQRGTCSHTGR</sequence>
<dbReference type="GO" id="GO:0009245">
    <property type="term" value="P:lipid A biosynthetic process"/>
    <property type="evidence" value="ECO:0007669"/>
    <property type="project" value="UniProtKB-KW"/>
</dbReference>
<keyword evidence="3" id="KW-0808">Transferase</keyword>
<dbReference type="CDD" id="cd03351">
    <property type="entry name" value="LbH_UDP-GlcNAc_AT"/>
    <property type="match status" value="1"/>
</dbReference>